<proteinExistence type="predicted"/>
<gene>
    <name evidence="3" type="ORF">GCU69_19015</name>
</gene>
<feature type="domain" description="Peptidase C14 caspase" evidence="2">
    <location>
        <begin position="11"/>
        <end position="227"/>
    </location>
</feature>
<dbReference type="SUPFAM" id="SSF52129">
    <property type="entry name" value="Caspase-like"/>
    <property type="match status" value="1"/>
</dbReference>
<name>A0ABQ7FIW0_9ACTN</name>
<dbReference type="Pfam" id="PF07721">
    <property type="entry name" value="TPR_4"/>
    <property type="match status" value="1"/>
</dbReference>
<dbReference type="Gene3D" id="3.40.50.1460">
    <property type="match status" value="1"/>
</dbReference>
<protein>
    <submittedName>
        <fullName evidence="3">Tetratricopeptide repeat protein</fullName>
    </submittedName>
</protein>
<dbReference type="NCBIfam" id="NF047832">
    <property type="entry name" value="caspase_w_EACC1"/>
    <property type="match status" value="1"/>
</dbReference>
<keyword evidence="4" id="KW-1185">Reference proteome</keyword>
<dbReference type="InterPro" id="IPR011600">
    <property type="entry name" value="Pept_C14_caspase"/>
</dbReference>
<dbReference type="InterPro" id="IPR011990">
    <property type="entry name" value="TPR-like_helical_dom_sf"/>
</dbReference>
<dbReference type="RefSeq" id="WP_098750928.1">
    <property type="nucleotide sequence ID" value="NZ_WHPN01000310.1"/>
</dbReference>
<evidence type="ECO:0000313" key="4">
    <source>
        <dbReference type="Proteomes" id="UP000621266"/>
    </source>
</evidence>
<feature type="region of interest" description="Disordered" evidence="1">
    <location>
        <begin position="374"/>
        <end position="405"/>
    </location>
</feature>
<dbReference type="Pfam" id="PF00656">
    <property type="entry name" value="Peptidase_C14"/>
    <property type="match status" value="1"/>
</dbReference>
<dbReference type="EMBL" id="WHPN01000310">
    <property type="protein sequence ID" value="KAF4407554.1"/>
    <property type="molecule type" value="Genomic_DNA"/>
</dbReference>
<accession>A0ABQ7FIW0</accession>
<dbReference type="InterPro" id="IPR011717">
    <property type="entry name" value="TPR-4"/>
</dbReference>
<comment type="caution">
    <text evidence="3">The sequence shown here is derived from an EMBL/GenBank/DDBJ whole genome shotgun (WGS) entry which is preliminary data.</text>
</comment>
<reference evidence="3 4" key="1">
    <citation type="submission" date="2019-10" db="EMBL/GenBank/DDBJ databases">
        <title>Streptomyces tenebrisbrunneis sp.nov., an endogenous actinomycete isolated from of Lycium ruthenicum.</title>
        <authorList>
            <person name="Ma L."/>
        </authorList>
    </citation>
    <scope>NUCLEOTIDE SEQUENCE [LARGE SCALE GENOMIC DNA]</scope>
    <source>
        <strain evidence="3 4">TRM 66187</strain>
    </source>
</reference>
<dbReference type="SUPFAM" id="SSF48452">
    <property type="entry name" value="TPR-like"/>
    <property type="match status" value="1"/>
</dbReference>
<dbReference type="InterPro" id="IPR029030">
    <property type="entry name" value="Caspase-like_dom_sf"/>
</dbReference>
<organism evidence="3 4">
    <name type="scientific">Streptomyces lycii</name>
    <dbReference type="NCBI Taxonomy" id="2654337"/>
    <lineage>
        <taxon>Bacteria</taxon>
        <taxon>Bacillati</taxon>
        <taxon>Actinomycetota</taxon>
        <taxon>Actinomycetes</taxon>
        <taxon>Kitasatosporales</taxon>
        <taxon>Streptomycetaceae</taxon>
        <taxon>Streptomyces</taxon>
    </lineage>
</organism>
<evidence type="ECO:0000256" key="1">
    <source>
        <dbReference type="SAM" id="MobiDB-lite"/>
    </source>
</evidence>
<evidence type="ECO:0000259" key="2">
    <source>
        <dbReference type="Pfam" id="PF00656"/>
    </source>
</evidence>
<dbReference type="Gene3D" id="1.25.40.10">
    <property type="entry name" value="Tetratricopeptide repeat domain"/>
    <property type="match status" value="1"/>
</dbReference>
<dbReference type="Proteomes" id="UP000621266">
    <property type="component" value="Unassembled WGS sequence"/>
</dbReference>
<sequence>MTRLPDPAASRAVLIGTAAYQHLEQLPAVAANVRDLAGSLRDSLLWGLPEENCTVVPDPPDPSAMLDPVHRAGQEATDTLLVYFSGHGLRDAETADLYLALSGSRANTGYTAVAYEHLRVALRGSRARRRVLVLDCCFSGRAARTLSGDDGLAARTAVDGAYVLTASPRDRVALAPDGETHTAFTGELLDILRNGVEDGPKLIDLDTLYRVLDQRLRAKRRPLPQRSQENNIGRLPIVRNRFHAGGGSPAGPVLDSDVRTAMVVSGLGLARMLRAAGRQRDALPVLRLALRERPPGEDGTFAVQLELSELLADTGQHKEAIEVLEQAFHQNHRTFGPEAVLVCRRLAELLQEAGNHIQACEVLKHALDLTENGGAAPAPAVPGPLTPEAQPPNSWRPFNAWSSSA</sequence>
<evidence type="ECO:0000313" key="3">
    <source>
        <dbReference type="EMBL" id="KAF4407554.1"/>
    </source>
</evidence>